<dbReference type="PANTHER" id="PTHR11963:SF23">
    <property type="entry name" value="CYTOSOL AMINOPEPTIDASE"/>
    <property type="match status" value="1"/>
</dbReference>
<evidence type="ECO:0000256" key="4">
    <source>
        <dbReference type="ARBA" id="ARBA00022438"/>
    </source>
</evidence>
<dbReference type="PROSITE" id="PS00631">
    <property type="entry name" value="CYTOSOL_AP"/>
    <property type="match status" value="1"/>
</dbReference>
<dbReference type="EMBL" id="JBEPLU010000002">
    <property type="protein sequence ID" value="MET3527385.1"/>
    <property type="molecule type" value="Genomic_DNA"/>
</dbReference>
<evidence type="ECO:0000259" key="9">
    <source>
        <dbReference type="PROSITE" id="PS00631"/>
    </source>
</evidence>
<keyword evidence="6 8" id="KW-0378">Hydrolase</keyword>
<dbReference type="EC" id="3.4.11.10" evidence="8"/>
<dbReference type="EC" id="3.4.11.1" evidence="8"/>
<gene>
    <name evidence="8" type="primary">pepA</name>
    <name evidence="10" type="ORF">ABID41_002503</name>
</gene>
<feature type="binding site" evidence="8">
    <location>
        <position position="279"/>
    </location>
    <ligand>
        <name>Mn(2+)</name>
        <dbReference type="ChEBI" id="CHEBI:29035"/>
        <label>2</label>
    </ligand>
</feature>
<comment type="catalytic activity">
    <reaction evidence="2 8">
        <text>Release of an N-terminal amino acid, preferentially leucine, but not glutamic or aspartic acids.</text>
        <dbReference type="EC" id="3.4.11.10"/>
    </reaction>
</comment>
<comment type="function">
    <text evidence="8">Presumably involved in the processing and regular turnover of intracellular proteins. Catalyzes the removal of unsubstituted N-terminal amino acids from various peptides.</text>
</comment>
<protein>
    <recommendedName>
        <fullName evidence="8">Probable cytosol aminopeptidase</fullName>
        <ecNumber evidence="8">3.4.11.1</ecNumber>
    </recommendedName>
    <alternativeName>
        <fullName evidence="8">Leucine aminopeptidase</fullName>
        <shortName evidence="8">LAP</shortName>
        <ecNumber evidence="8">3.4.11.10</ecNumber>
    </alternativeName>
    <alternativeName>
        <fullName evidence="8">Leucyl aminopeptidase</fullName>
    </alternativeName>
</protein>
<evidence type="ECO:0000256" key="6">
    <source>
        <dbReference type="ARBA" id="ARBA00022801"/>
    </source>
</evidence>
<dbReference type="InterPro" id="IPR008283">
    <property type="entry name" value="Peptidase_M17_N"/>
</dbReference>
<dbReference type="NCBIfam" id="NF002073">
    <property type="entry name" value="PRK00913.1-2"/>
    <property type="match status" value="1"/>
</dbReference>
<dbReference type="Gene3D" id="3.40.220.10">
    <property type="entry name" value="Leucine Aminopeptidase, subunit E, domain 1"/>
    <property type="match status" value="1"/>
</dbReference>
<dbReference type="InterPro" id="IPR043472">
    <property type="entry name" value="Macro_dom-like"/>
</dbReference>
<keyword evidence="7 8" id="KW-0464">Manganese</keyword>
<dbReference type="RefSeq" id="WP_331927690.1">
    <property type="nucleotide sequence ID" value="NZ_JBEPLU010000002.1"/>
</dbReference>
<dbReference type="InterPro" id="IPR000819">
    <property type="entry name" value="Peptidase_M17_C"/>
</dbReference>
<feature type="binding site" evidence="8">
    <location>
        <position position="340"/>
    </location>
    <ligand>
        <name>Mn(2+)</name>
        <dbReference type="ChEBI" id="CHEBI:29035"/>
        <label>2</label>
    </ligand>
</feature>
<keyword evidence="8" id="KW-0963">Cytoplasm</keyword>
<feature type="active site" evidence="8">
    <location>
        <position position="268"/>
    </location>
</feature>
<feature type="binding site" evidence="8">
    <location>
        <position position="256"/>
    </location>
    <ligand>
        <name>Mn(2+)</name>
        <dbReference type="ChEBI" id="CHEBI:29035"/>
        <label>2</label>
    </ligand>
</feature>
<dbReference type="GO" id="GO:0004177">
    <property type="term" value="F:aminopeptidase activity"/>
    <property type="evidence" value="ECO:0007669"/>
    <property type="project" value="UniProtKB-KW"/>
</dbReference>
<dbReference type="PANTHER" id="PTHR11963">
    <property type="entry name" value="LEUCINE AMINOPEPTIDASE-RELATED"/>
    <property type="match status" value="1"/>
</dbReference>
<dbReference type="InterPro" id="IPR023042">
    <property type="entry name" value="Peptidase_M17_leu_NH2_pept"/>
</dbReference>
<feature type="active site" evidence="8">
    <location>
        <position position="342"/>
    </location>
</feature>
<keyword evidence="8" id="KW-0479">Metal-binding</keyword>
<evidence type="ECO:0000256" key="1">
    <source>
        <dbReference type="ARBA" id="ARBA00000135"/>
    </source>
</evidence>
<keyword evidence="11" id="KW-1185">Reference proteome</keyword>
<comment type="cofactor">
    <cofactor evidence="8">
        <name>Mn(2+)</name>
        <dbReference type="ChEBI" id="CHEBI:29035"/>
    </cofactor>
    <text evidence="8">Binds 2 manganese ions per subunit.</text>
</comment>
<comment type="subcellular location">
    <subcellularLocation>
        <location evidence="8">Cytoplasm</location>
    </subcellularLocation>
</comment>
<dbReference type="HAMAP" id="MF_00181">
    <property type="entry name" value="Cytosol_peptidase_M17"/>
    <property type="match status" value="1"/>
</dbReference>
<proteinExistence type="inferred from homology"/>
<evidence type="ECO:0000256" key="8">
    <source>
        <dbReference type="HAMAP-Rule" id="MF_00181"/>
    </source>
</evidence>
<keyword evidence="5 8" id="KW-0645">Protease</keyword>
<evidence type="ECO:0000256" key="3">
    <source>
        <dbReference type="ARBA" id="ARBA00009528"/>
    </source>
</evidence>
<dbReference type="NCBIfam" id="NF002075">
    <property type="entry name" value="PRK00913.2-2"/>
    <property type="match status" value="1"/>
</dbReference>
<feature type="binding site" evidence="8">
    <location>
        <position position="261"/>
    </location>
    <ligand>
        <name>Mn(2+)</name>
        <dbReference type="ChEBI" id="CHEBI:29035"/>
        <label>2</label>
    </ligand>
</feature>
<comment type="similarity">
    <text evidence="3 8">Belongs to the peptidase M17 family.</text>
</comment>
<dbReference type="SUPFAM" id="SSF53187">
    <property type="entry name" value="Zn-dependent exopeptidases"/>
    <property type="match status" value="1"/>
</dbReference>
<reference evidence="10 11" key="1">
    <citation type="submission" date="2024-06" db="EMBL/GenBank/DDBJ databases">
        <title>Genomic Encyclopedia of Type Strains, Phase IV (KMG-IV): sequencing the most valuable type-strain genomes for metagenomic binning, comparative biology and taxonomic classification.</title>
        <authorList>
            <person name="Goeker M."/>
        </authorList>
    </citation>
    <scope>NUCLEOTIDE SEQUENCE [LARGE SCALE GENOMIC DNA]</scope>
    <source>
        <strain evidence="10 11">DSM 17809</strain>
    </source>
</reference>
<dbReference type="PRINTS" id="PR00481">
    <property type="entry name" value="LAMNOPPTDASE"/>
</dbReference>
<organism evidence="10 11">
    <name type="scientific">Phenylobacterium koreense</name>
    <dbReference type="NCBI Taxonomy" id="266125"/>
    <lineage>
        <taxon>Bacteria</taxon>
        <taxon>Pseudomonadati</taxon>
        <taxon>Pseudomonadota</taxon>
        <taxon>Alphaproteobacteria</taxon>
        <taxon>Caulobacterales</taxon>
        <taxon>Caulobacteraceae</taxon>
        <taxon>Phenylobacterium</taxon>
    </lineage>
</organism>
<feature type="binding site" evidence="8">
    <location>
        <position position="340"/>
    </location>
    <ligand>
        <name>Mn(2+)</name>
        <dbReference type="ChEBI" id="CHEBI:29035"/>
        <label>1</label>
    </ligand>
</feature>
<dbReference type="Proteomes" id="UP001549110">
    <property type="component" value="Unassembled WGS sequence"/>
</dbReference>
<feature type="domain" description="Cytosol aminopeptidase" evidence="9">
    <location>
        <begin position="336"/>
        <end position="343"/>
    </location>
</feature>
<feature type="binding site" evidence="8">
    <location>
        <position position="338"/>
    </location>
    <ligand>
        <name>Mn(2+)</name>
        <dbReference type="ChEBI" id="CHEBI:29035"/>
        <label>1</label>
    </ligand>
</feature>
<accession>A0ABV2EK33</accession>
<dbReference type="Gene3D" id="3.40.630.10">
    <property type="entry name" value="Zn peptidases"/>
    <property type="match status" value="1"/>
</dbReference>
<feature type="binding site" evidence="8">
    <location>
        <position position="261"/>
    </location>
    <ligand>
        <name>Mn(2+)</name>
        <dbReference type="ChEBI" id="CHEBI:29035"/>
        <label>1</label>
    </ligand>
</feature>
<evidence type="ECO:0000313" key="10">
    <source>
        <dbReference type="EMBL" id="MET3527385.1"/>
    </source>
</evidence>
<dbReference type="InterPro" id="IPR011356">
    <property type="entry name" value="Leucine_aapep/pepB"/>
</dbReference>
<evidence type="ECO:0000256" key="7">
    <source>
        <dbReference type="ARBA" id="ARBA00023211"/>
    </source>
</evidence>
<comment type="catalytic activity">
    <reaction evidence="1 8">
        <text>Release of an N-terminal amino acid, Xaa-|-Yaa-, in which Xaa is preferably Leu, but may be other amino acids including Pro although not Arg or Lys, and Yaa may be Pro. Amino acid amides and methyl esters are also readily hydrolyzed, but rates on arylamides are exceedingly low.</text>
        <dbReference type="EC" id="3.4.11.1"/>
    </reaction>
</comment>
<name>A0ABV2EK33_9CAUL</name>
<keyword evidence="4 8" id="KW-0031">Aminopeptidase</keyword>
<sequence length="491" mass="50905">MEIEFVAAGAALGEKSALALVVFEGAVLGGAAADADAKAGGALARAASAQRFTGAKGQVLDVLGAAGDAARILLVGAGKTDAFDDIAAEHAAASAYAAVKNSGLTTLRVVLPAGGSAPRAALGVRLASYRFDRYRTKEPAEKKPSIVKTQVVADNADAALAGFAPLAALADAIAFTRDLVSEPPNVLYPAEFATRVKALEKLGLEVEILGEAEMAKLGMGSLLGVGQGSSRESQLAVIKWYGADDKNAQPVAFVGKGVCFDTGGISIKPADGMEDMKWDMGGAGAVAGVMHVLAGRKAKVNAIGILGLVENMPDGNAQRPGDVVTSMSGQTIEIINTDAEGRLVLADAIWYCQDRFKPKFMVDLATLTGAIIISLGNDYAGLFSNNEELSGNLLAASGAEGEPLWRMPLPAQYDKNIDSMIADMKNTGGRPAGSITAALFIQRFVNNVPWAHLDIASTAWKKPSSVPTLPEGATGYGVRLLNRMVQDKYEG</sequence>
<dbReference type="Pfam" id="PF02789">
    <property type="entry name" value="Peptidase_M17_N"/>
    <property type="match status" value="1"/>
</dbReference>
<dbReference type="CDD" id="cd00433">
    <property type="entry name" value="Peptidase_M17"/>
    <property type="match status" value="1"/>
</dbReference>
<dbReference type="Pfam" id="PF00883">
    <property type="entry name" value="Peptidase_M17"/>
    <property type="match status" value="1"/>
</dbReference>
<evidence type="ECO:0000256" key="2">
    <source>
        <dbReference type="ARBA" id="ARBA00000967"/>
    </source>
</evidence>
<comment type="caution">
    <text evidence="10">The sequence shown here is derived from an EMBL/GenBank/DDBJ whole genome shotgun (WGS) entry which is preliminary data.</text>
</comment>
<dbReference type="NCBIfam" id="NF002077">
    <property type="entry name" value="PRK00913.2-4"/>
    <property type="match status" value="1"/>
</dbReference>
<dbReference type="SUPFAM" id="SSF52949">
    <property type="entry name" value="Macro domain-like"/>
    <property type="match status" value="1"/>
</dbReference>
<evidence type="ECO:0000313" key="11">
    <source>
        <dbReference type="Proteomes" id="UP001549110"/>
    </source>
</evidence>
<dbReference type="NCBIfam" id="NF002074">
    <property type="entry name" value="PRK00913.1-4"/>
    <property type="match status" value="1"/>
</dbReference>
<evidence type="ECO:0000256" key="5">
    <source>
        <dbReference type="ARBA" id="ARBA00022670"/>
    </source>
</evidence>